<dbReference type="InterPro" id="IPR036322">
    <property type="entry name" value="WD40_repeat_dom_sf"/>
</dbReference>
<dbReference type="InterPro" id="IPR015943">
    <property type="entry name" value="WD40/YVTN_repeat-like_dom_sf"/>
</dbReference>
<organism evidence="4">
    <name type="scientific">Spironucleus salmonicida</name>
    <dbReference type="NCBI Taxonomy" id="348837"/>
    <lineage>
        <taxon>Eukaryota</taxon>
        <taxon>Metamonada</taxon>
        <taxon>Diplomonadida</taxon>
        <taxon>Hexamitidae</taxon>
        <taxon>Hexamitinae</taxon>
        <taxon>Spironucleus</taxon>
    </lineage>
</organism>
<evidence type="ECO:0000313" key="4">
    <source>
        <dbReference type="EMBL" id="EST44645.1"/>
    </source>
</evidence>
<gene>
    <name evidence="4" type="ORF">SS50377_15654</name>
    <name evidence="5" type="ORF">SS50377_24766</name>
</gene>
<dbReference type="SUPFAM" id="SSF50978">
    <property type="entry name" value="WD40 repeat-like"/>
    <property type="match status" value="1"/>
</dbReference>
<evidence type="ECO:0000256" key="1">
    <source>
        <dbReference type="ARBA" id="ARBA00022574"/>
    </source>
</evidence>
<keyword evidence="1 3" id="KW-0853">WD repeat</keyword>
<accession>V6LJ57</accession>
<dbReference type="OrthoDB" id="10248252at2759"/>
<evidence type="ECO:0000313" key="6">
    <source>
        <dbReference type="Proteomes" id="UP000018208"/>
    </source>
</evidence>
<reference evidence="5" key="2">
    <citation type="submission" date="2020-12" db="EMBL/GenBank/DDBJ databases">
        <title>New Spironucleus salmonicida genome in near-complete chromosomes.</title>
        <authorList>
            <person name="Xu F."/>
            <person name="Kurt Z."/>
            <person name="Jimenez-Gonzalez A."/>
            <person name="Astvaldsson A."/>
            <person name="Andersson J.O."/>
            <person name="Svard S.G."/>
        </authorList>
    </citation>
    <scope>NUCLEOTIDE SEQUENCE</scope>
    <source>
        <strain evidence="5">ATCC 50377</strain>
    </source>
</reference>
<sequence>MTALDPQILQLYSAPTNYTIYGSSWIPQSARFLSVGMAPKGTGQITVWGFDDQKLTKITQHEKQSALKCVSFGASITPQRHFATGDHDGNLFVYDVENLSKPVFQQKAHNAIVHCVDGIGGKNVQQTGAPEIATGGADGLVKLWDTRMKDPVLVFGSDEDSQVRIRVDQDKVMKITPECWSVALGGATSTSDRYLATGFDSGDLKMIDLRMMKVAYEHHFSNGICSLDFDRQDTKLNKLYIGTLEGHTYTMDLAVLNENTPITDFKPWADSSTVWQVKSNPFNRDTFLATAGSKIGLCKYNYPKERVRKTDKGEVGVGGNVKLCAEAVVTSQTVQSISWNREKQGLIGWGAMDQTVNIGFISNLNGLD</sequence>
<name>V6LJ57_9EUKA</name>
<dbReference type="Proteomes" id="UP000018208">
    <property type="component" value="Unassembled WGS sequence"/>
</dbReference>
<evidence type="ECO:0000256" key="2">
    <source>
        <dbReference type="ARBA" id="ARBA00022737"/>
    </source>
</evidence>
<dbReference type="VEuPathDB" id="GiardiaDB:SS50377_24766"/>
<dbReference type="EMBL" id="AUWU02000005">
    <property type="protein sequence ID" value="KAH0572655.1"/>
    <property type="molecule type" value="Genomic_DNA"/>
</dbReference>
<dbReference type="SMART" id="SM00320">
    <property type="entry name" value="WD40"/>
    <property type="match status" value="3"/>
</dbReference>
<dbReference type="PANTHER" id="PTHR10971">
    <property type="entry name" value="MRNA EXPORT FACTOR AND BUB3"/>
    <property type="match status" value="1"/>
</dbReference>
<evidence type="ECO:0000313" key="5">
    <source>
        <dbReference type="EMBL" id="KAH0572655.1"/>
    </source>
</evidence>
<evidence type="ECO:0000256" key="3">
    <source>
        <dbReference type="PROSITE-ProRule" id="PRU00221"/>
    </source>
</evidence>
<dbReference type="Gene3D" id="2.130.10.10">
    <property type="entry name" value="YVTN repeat-like/Quinoprotein amine dehydrogenase"/>
    <property type="match status" value="1"/>
</dbReference>
<keyword evidence="2" id="KW-0677">Repeat</keyword>
<protein>
    <submittedName>
        <fullName evidence="4">WD domain, G-beta repeat-containing protein</fullName>
    </submittedName>
</protein>
<dbReference type="InterPro" id="IPR001680">
    <property type="entry name" value="WD40_rpt"/>
</dbReference>
<reference evidence="4 5" key="1">
    <citation type="journal article" date="2014" name="PLoS Genet.">
        <title>The Genome of Spironucleus salmonicida Highlights a Fish Pathogen Adapted to Fluctuating Environments.</title>
        <authorList>
            <person name="Xu F."/>
            <person name="Jerlstrom-Hultqvist J."/>
            <person name="Einarsson E."/>
            <person name="Astvaldsson A."/>
            <person name="Svard S.G."/>
            <person name="Andersson J.O."/>
        </authorList>
    </citation>
    <scope>NUCLEOTIDE SEQUENCE</scope>
    <source>
        <strain evidence="5">ATCC 50377</strain>
    </source>
</reference>
<dbReference type="PROSITE" id="PS50082">
    <property type="entry name" value="WD_REPEATS_2"/>
    <property type="match status" value="1"/>
</dbReference>
<proteinExistence type="predicted"/>
<dbReference type="Pfam" id="PF00400">
    <property type="entry name" value="WD40"/>
    <property type="match status" value="1"/>
</dbReference>
<keyword evidence="6" id="KW-1185">Reference proteome</keyword>
<dbReference type="AlphaFoldDB" id="V6LJ57"/>
<dbReference type="EMBL" id="KI546115">
    <property type="protein sequence ID" value="EST44645.1"/>
    <property type="molecule type" value="Genomic_DNA"/>
</dbReference>
<feature type="repeat" description="WD" evidence="3">
    <location>
        <begin position="132"/>
        <end position="154"/>
    </location>
</feature>